<evidence type="ECO:0000256" key="1">
    <source>
        <dbReference type="SAM" id="MobiDB-lite"/>
    </source>
</evidence>
<gene>
    <name evidence="2" type="ORF">Tco_0951630</name>
</gene>
<evidence type="ECO:0000313" key="2">
    <source>
        <dbReference type="EMBL" id="GJT42915.1"/>
    </source>
</evidence>
<reference evidence="2" key="2">
    <citation type="submission" date="2022-01" db="EMBL/GenBank/DDBJ databases">
        <authorList>
            <person name="Yamashiro T."/>
            <person name="Shiraishi A."/>
            <person name="Satake H."/>
            <person name="Nakayama K."/>
        </authorList>
    </citation>
    <scope>NUCLEOTIDE SEQUENCE</scope>
</reference>
<protein>
    <submittedName>
        <fullName evidence="2">Uncharacterized protein</fullName>
    </submittedName>
</protein>
<dbReference type="Proteomes" id="UP001151760">
    <property type="component" value="Unassembled WGS sequence"/>
</dbReference>
<accession>A0ABQ5DUP5</accession>
<keyword evidence="3" id="KW-1185">Reference proteome</keyword>
<feature type="compositionally biased region" description="Basic and acidic residues" evidence="1">
    <location>
        <begin position="128"/>
        <end position="137"/>
    </location>
</feature>
<feature type="region of interest" description="Disordered" evidence="1">
    <location>
        <begin position="116"/>
        <end position="137"/>
    </location>
</feature>
<sequence length="157" mass="18460">MYSKQQSSINEKVELINELLKYQRDLAQIKKYQAQQSKLTTKTERRKFYTSVLRSSVGWKAKDFKGMTFDQIEEKFFLVWEKIQEFVPMDSKLESERLKRPGIQLAQKSSKKLKIAKASGSELSQEQQTKEPKELSEEELKKMMEIVPAEEVYIEAL</sequence>
<comment type="caution">
    <text evidence="2">The sequence shown here is derived from an EMBL/GenBank/DDBJ whole genome shotgun (WGS) entry which is preliminary data.</text>
</comment>
<name>A0ABQ5DUP5_9ASTR</name>
<proteinExistence type="predicted"/>
<organism evidence="2 3">
    <name type="scientific">Tanacetum coccineum</name>
    <dbReference type="NCBI Taxonomy" id="301880"/>
    <lineage>
        <taxon>Eukaryota</taxon>
        <taxon>Viridiplantae</taxon>
        <taxon>Streptophyta</taxon>
        <taxon>Embryophyta</taxon>
        <taxon>Tracheophyta</taxon>
        <taxon>Spermatophyta</taxon>
        <taxon>Magnoliopsida</taxon>
        <taxon>eudicotyledons</taxon>
        <taxon>Gunneridae</taxon>
        <taxon>Pentapetalae</taxon>
        <taxon>asterids</taxon>
        <taxon>campanulids</taxon>
        <taxon>Asterales</taxon>
        <taxon>Asteraceae</taxon>
        <taxon>Asteroideae</taxon>
        <taxon>Anthemideae</taxon>
        <taxon>Anthemidinae</taxon>
        <taxon>Tanacetum</taxon>
    </lineage>
</organism>
<reference evidence="2" key="1">
    <citation type="journal article" date="2022" name="Int. J. Mol. Sci.">
        <title>Draft Genome of Tanacetum Coccineum: Genomic Comparison of Closely Related Tanacetum-Family Plants.</title>
        <authorList>
            <person name="Yamashiro T."/>
            <person name="Shiraishi A."/>
            <person name="Nakayama K."/>
            <person name="Satake H."/>
        </authorList>
    </citation>
    <scope>NUCLEOTIDE SEQUENCE</scope>
</reference>
<evidence type="ECO:0000313" key="3">
    <source>
        <dbReference type="Proteomes" id="UP001151760"/>
    </source>
</evidence>
<dbReference type="EMBL" id="BQNB010015686">
    <property type="protein sequence ID" value="GJT42915.1"/>
    <property type="molecule type" value="Genomic_DNA"/>
</dbReference>